<dbReference type="EMBL" id="JBHSDH010000011">
    <property type="protein sequence ID" value="MFC4291368.1"/>
    <property type="molecule type" value="Genomic_DNA"/>
</dbReference>
<dbReference type="NCBIfam" id="TIGR02210">
    <property type="entry name" value="rodA_shape"/>
    <property type="match status" value="1"/>
</dbReference>
<dbReference type="Pfam" id="PF01098">
    <property type="entry name" value="FTSW_RODA_SPOVE"/>
    <property type="match status" value="1"/>
</dbReference>
<evidence type="ECO:0000313" key="7">
    <source>
        <dbReference type="EMBL" id="MFC4291368.1"/>
    </source>
</evidence>
<feature type="transmembrane region" description="Helical" evidence="6">
    <location>
        <begin position="72"/>
        <end position="91"/>
    </location>
</feature>
<keyword evidence="6" id="KW-0328">Glycosyltransferase</keyword>
<keyword evidence="6" id="KW-1003">Cell membrane</keyword>
<evidence type="ECO:0000256" key="3">
    <source>
        <dbReference type="ARBA" id="ARBA00022960"/>
    </source>
</evidence>
<gene>
    <name evidence="6 7" type="primary">rodA</name>
    <name evidence="6" type="synonym">mrdB</name>
    <name evidence="7" type="ORF">ACFOWX_02955</name>
</gene>
<dbReference type="Proteomes" id="UP001595887">
    <property type="component" value="Unassembled WGS sequence"/>
</dbReference>
<dbReference type="PANTHER" id="PTHR30474">
    <property type="entry name" value="CELL CYCLE PROTEIN"/>
    <property type="match status" value="1"/>
</dbReference>
<feature type="transmembrane region" description="Helical" evidence="6">
    <location>
        <begin position="304"/>
        <end position="332"/>
    </location>
</feature>
<keyword evidence="6" id="KW-0961">Cell wall biogenesis/degradation</keyword>
<keyword evidence="6" id="KW-0573">Peptidoglycan synthesis</keyword>
<keyword evidence="8" id="KW-1185">Reference proteome</keyword>
<keyword evidence="6" id="KW-0997">Cell inner membrane</keyword>
<dbReference type="InterPro" id="IPR011923">
    <property type="entry name" value="RodA/MrdB"/>
</dbReference>
<keyword evidence="4 6" id="KW-1133">Transmembrane helix</keyword>
<keyword evidence="5 6" id="KW-0472">Membrane</keyword>
<reference evidence="8" key="1">
    <citation type="journal article" date="2019" name="Int. J. Syst. Evol. Microbiol.">
        <title>The Global Catalogue of Microorganisms (GCM) 10K type strain sequencing project: providing services to taxonomists for standard genome sequencing and annotation.</title>
        <authorList>
            <consortium name="The Broad Institute Genomics Platform"/>
            <consortium name="The Broad Institute Genome Sequencing Center for Infectious Disease"/>
            <person name="Wu L."/>
            <person name="Ma J."/>
        </authorList>
    </citation>
    <scope>NUCLEOTIDE SEQUENCE [LARGE SCALE GENOMIC DNA]</scope>
    <source>
        <strain evidence="8">CECT 8531</strain>
    </source>
</reference>
<evidence type="ECO:0000256" key="1">
    <source>
        <dbReference type="ARBA" id="ARBA00004141"/>
    </source>
</evidence>
<dbReference type="HAMAP" id="MF_02079">
    <property type="entry name" value="PGT_RodA"/>
    <property type="match status" value="1"/>
</dbReference>
<keyword evidence="3 6" id="KW-0133">Cell shape</keyword>
<comment type="similarity">
    <text evidence="6">Belongs to the SEDS family. MrdB/RodA subfamily.</text>
</comment>
<keyword evidence="2 6" id="KW-0812">Transmembrane</keyword>
<sequence length="372" mass="40612">MTRGIIPAPIASLPWRLILLLFTMTSFGTMVLYSAAGGSFQPWAGQHMIRFLVFLAMAIVMSRFPLDFWKKLTWPIYVGTLAMLFIVEMIGQVGGGSQRWINIGFMTIQPSELMKPAVVLAAAWFFDRLPATKINSFDAIWPLGLLIALPSALVILQPDLDSSIAYIFGVAVVGFLAGLPLIYFLGAGGALAVLTPLVYFFGMKEYQQNRVLIFLDPEKDPLGAGYHITQSKIAIGSGGIFGKGFGNGTQSHLDYLPEGHTDFVFATMSEEWGLMGGLFTLFCLFLLFRWGLRVSMASKSRYGQLVAAGLTCTIFFYAAINLLMVVGFAPVAGLPLPFMSHGGNNMLTMMLCIGIIMSIERHPGSRQGKFAG</sequence>
<protein>
    <recommendedName>
        <fullName evidence="6">Peptidoglycan glycosyltransferase MrdB</fullName>
        <shortName evidence="6">PGT</shortName>
        <ecNumber evidence="6">2.4.99.28</ecNumber>
    </recommendedName>
    <alternativeName>
        <fullName evidence="6">Cell elongation protein RodA</fullName>
    </alternativeName>
    <alternativeName>
        <fullName evidence="6">Cell wall polymerase</fullName>
    </alternativeName>
    <alternativeName>
        <fullName evidence="6">Peptidoglycan polymerase</fullName>
        <shortName evidence="6">PG polymerase</shortName>
    </alternativeName>
</protein>
<dbReference type="PANTHER" id="PTHR30474:SF1">
    <property type="entry name" value="PEPTIDOGLYCAN GLYCOSYLTRANSFERASE MRDB"/>
    <property type="match status" value="1"/>
</dbReference>
<keyword evidence="6" id="KW-0808">Transferase</keyword>
<dbReference type="RefSeq" id="WP_381421144.1">
    <property type="nucleotide sequence ID" value="NZ_JBHSDH010000011.1"/>
</dbReference>
<accession>A0ABV8RDR5</accession>
<proteinExistence type="inferred from homology"/>
<evidence type="ECO:0000256" key="2">
    <source>
        <dbReference type="ARBA" id="ARBA00022692"/>
    </source>
</evidence>
<comment type="function">
    <text evidence="6">Peptidoglycan polymerase that is essential for cell wall elongation.</text>
</comment>
<organism evidence="7 8">
    <name type="scientific">Sphingorhabdus arenilitoris</name>
    <dbReference type="NCBI Taxonomy" id="1490041"/>
    <lineage>
        <taxon>Bacteria</taxon>
        <taxon>Pseudomonadati</taxon>
        <taxon>Pseudomonadota</taxon>
        <taxon>Alphaproteobacteria</taxon>
        <taxon>Sphingomonadales</taxon>
        <taxon>Sphingomonadaceae</taxon>
        <taxon>Sphingorhabdus</taxon>
    </lineage>
</organism>
<comment type="caution">
    <text evidence="7">The sequence shown here is derived from an EMBL/GenBank/DDBJ whole genome shotgun (WGS) entry which is preliminary data.</text>
</comment>
<feature type="transmembrane region" description="Helical" evidence="6">
    <location>
        <begin position="338"/>
        <end position="359"/>
    </location>
</feature>
<comment type="subcellular location">
    <subcellularLocation>
        <location evidence="6">Cell inner membrane</location>
        <topology evidence="6">Multi-pass membrane protein</topology>
    </subcellularLocation>
    <subcellularLocation>
        <location evidence="1">Membrane</location>
        <topology evidence="1">Multi-pass membrane protein</topology>
    </subcellularLocation>
</comment>
<feature type="transmembrane region" description="Helical" evidence="6">
    <location>
        <begin position="48"/>
        <end position="66"/>
    </location>
</feature>
<name>A0ABV8RDR5_9SPHN</name>
<comment type="pathway">
    <text evidence="6">Cell wall biogenesis; peptidoglycan biosynthesis.</text>
</comment>
<evidence type="ECO:0000313" key="8">
    <source>
        <dbReference type="Proteomes" id="UP001595887"/>
    </source>
</evidence>
<feature type="transmembrane region" description="Helical" evidence="6">
    <location>
        <begin position="139"/>
        <end position="156"/>
    </location>
</feature>
<evidence type="ECO:0000256" key="5">
    <source>
        <dbReference type="ARBA" id="ARBA00023136"/>
    </source>
</evidence>
<comment type="catalytic activity">
    <reaction evidence="6">
        <text>[GlcNAc-(1-&gt;4)-Mur2Ac(oyl-L-Ala-gamma-D-Glu-L-Lys-D-Ala-D-Ala)](n)-di-trans,octa-cis-undecaprenyl diphosphate + beta-D-GlcNAc-(1-&gt;4)-Mur2Ac(oyl-L-Ala-gamma-D-Glu-L-Lys-D-Ala-D-Ala)-di-trans,octa-cis-undecaprenyl diphosphate = [GlcNAc-(1-&gt;4)-Mur2Ac(oyl-L-Ala-gamma-D-Glu-L-Lys-D-Ala-D-Ala)](n+1)-di-trans,octa-cis-undecaprenyl diphosphate + di-trans,octa-cis-undecaprenyl diphosphate + H(+)</text>
        <dbReference type="Rhea" id="RHEA:23708"/>
        <dbReference type="Rhea" id="RHEA-COMP:9602"/>
        <dbReference type="Rhea" id="RHEA-COMP:9603"/>
        <dbReference type="ChEBI" id="CHEBI:15378"/>
        <dbReference type="ChEBI" id="CHEBI:58405"/>
        <dbReference type="ChEBI" id="CHEBI:60033"/>
        <dbReference type="ChEBI" id="CHEBI:78435"/>
        <dbReference type="EC" id="2.4.99.28"/>
    </reaction>
</comment>
<dbReference type="EC" id="2.4.99.28" evidence="6"/>
<feature type="transmembrane region" description="Helical" evidence="6">
    <location>
        <begin position="168"/>
        <end position="201"/>
    </location>
</feature>
<dbReference type="InterPro" id="IPR001182">
    <property type="entry name" value="FtsW/RodA"/>
</dbReference>
<feature type="transmembrane region" description="Helical" evidence="6">
    <location>
        <begin position="272"/>
        <end position="292"/>
    </location>
</feature>
<evidence type="ECO:0000256" key="6">
    <source>
        <dbReference type="HAMAP-Rule" id="MF_02079"/>
    </source>
</evidence>
<feature type="transmembrane region" description="Helical" evidence="6">
    <location>
        <begin position="17"/>
        <end position="36"/>
    </location>
</feature>
<evidence type="ECO:0000256" key="4">
    <source>
        <dbReference type="ARBA" id="ARBA00022989"/>
    </source>
</evidence>